<keyword evidence="2" id="KW-1185">Reference proteome</keyword>
<organism evidence="1 2">
    <name type="scientific">Psilocybe cubensis</name>
    <name type="common">Psychedelic mushroom</name>
    <name type="synonym">Stropharia cubensis</name>
    <dbReference type="NCBI Taxonomy" id="181762"/>
    <lineage>
        <taxon>Eukaryota</taxon>
        <taxon>Fungi</taxon>
        <taxon>Dikarya</taxon>
        <taxon>Basidiomycota</taxon>
        <taxon>Agaricomycotina</taxon>
        <taxon>Agaricomycetes</taxon>
        <taxon>Agaricomycetidae</taxon>
        <taxon>Agaricales</taxon>
        <taxon>Agaricineae</taxon>
        <taxon>Strophariaceae</taxon>
        <taxon>Psilocybe</taxon>
    </lineage>
</organism>
<evidence type="ECO:0000313" key="2">
    <source>
        <dbReference type="Proteomes" id="UP000664032"/>
    </source>
</evidence>
<dbReference type="Proteomes" id="UP000664032">
    <property type="component" value="Unassembled WGS sequence"/>
</dbReference>
<reference evidence="1" key="1">
    <citation type="submission" date="2021-10" db="EMBL/GenBank/DDBJ databases">
        <title>Psilocybe cubensis genome.</title>
        <authorList>
            <person name="Mckernan K.J."/>
            <person name="Crawford S."/>
            <person name="Trippe A."/>
            <person name="Kane L.T."/>
            <person name="Mclaughlin S."/>
        </authorList>
    </citation>
    <scope>NUCLEOTIDE SEQUENCE</scope>
    <source>
        <strain evidence="1">MGC-MH-2018</strain>
    </source>
</reference>
<protein>
    <submittedName>
        <fullName evidence="1">Annexin C1</fullName>
    </submittedName>
</protein>
<sequence length="572" mass="60369">MSSAPPNPSGGYAPPPGPPPSTTPASQSPYPPPAGAPPPPSGQQQQQQQPYSVYPPPGAYAAGPPPVGGYYPPPPPGGYYPQYPQYPGYYPPPPAPGQYAPYPPPPGQYPPPAAQYPPPAGSYPPPPGGAPGTPGAPGAPGAPAAGAGAGAPPAPAPATGQYPPPTGPPPPGTAPYAMPTAGTGAPYLPPGGSAPYYPPPPPTAHAPQDPLVYLGAAIPNPEAPPVPLGVQKVHGWDPAHDYNSIVRAISPDGVGDEKRLLNIVLPLNIFQMDALSDYCLAKTGVTLAEKLQRCTSGNFSTTIHALALGPLFYDVHLAKKAIAGLGTDETLLIELILGRQAFEVRWLKTAYRVRYGRDLGDAVRGDLSGATLEMFNMALAAQKPTNPYTPPTKDDPSVVLDAKRLHEAVKRKQKGWEVVLFEIFINRSDLHIAAVSLLHCFIPSTHSPTLTPIPPSHPTHPPLPPHSSSTIREALLYILHGVKSKRDGHGFWRDAKLLEKSMAGLGTRDAQLIYRLVRAHWDGRRLEGVKEAYARRYRKGLEGRVRGETSGSYREVLGGIVRGREGMGGGKF</sequence>
<accession>A0ACB8HEJ9</accession>
<dbReference type="EMBL" id="JAFIQS020000001">
    <property type="protein sequence ID" value="KAH9486150.1"/>
    <property type="molecule type" value="Genomic_DNA"/>
</dbReference>
<proteinExistence type="predicted"/>
<evidence type="ECO:0000313" key="1">
    <source>
        <dbReference type="EMBL" id="KAH9486150.1"/>
    </source>
</evidence>
<gene>
    <name evidence="1" type="ORF">JR316_0000214</name>
</gene>
<comment type="caution">
    <text evidence="1">The sequence shown here is derived from an EMBL/GenBank/DDBJ whole genome shotgun (WGS) entry which is preliminary data.</text>
</comment>
<name>A0ACB8HEJ9_PSICU</name>